<dbReference type="AlphaFoldDB" id="A0AAV3Z1H1"/>
<accession>A0AAV3Z1H1</accession>
<comment type="caution">
    <text evidence="1">The sequence shown here is derived from an EMBL/GenBank/DDBJ whole genome shotgun (WGS) entry which is preliminary data.</text>
</comment>
<sequence length="157" mass="17320">MDILIPKIEIFIAREAAPHVKLFYNIWTTGDICPSWRGASVVLIPKHGKVASDATDLLHSQAAFSKLDNGKERHSESPGPYTSSGLSYCPQGFQSELDYSSVVYIYGSATKQDRKALEPTNHQGLHIVLRAFRTSPIKSLYSEAGVTSLAWAYQASF</sequence>
<name>A0AAV3Z1H1_9GAST</name>
<evidence type="ECO:0000313" key="2">
    <source>
        <dbReference type="Proteomes" id="UP000735302"/>
    </source>
</evidence>
<reference evidence="1 2" key="1">
    <citation type="journal article" date="2021" name="Elife">
        <title>Chloroplast acquisition without the gene transfer in kleptoplastic sea slugs, Plakobranchus ocellatus.</title>
        <authorList>
            <person name="Maeda T."/>
            <person name="Takahashi S."/>
            <person name="Yoshida T."/>
            <person name="Shimamura S."/>
            <person name="Takaki Y."/>
            <person name="Nagai Y."/>
            <person name="Toyoda A."/>
            <person name="Suzuki Y."/>
            <person name="Arimoto A."/>
            <person name="Ishii H."/>
            <person name="Satoh N."/>
            <person name="Nishiyama T."/>
            <person name="Hasebe M."/>
            <person name="Maruyama T."/>
            <person name="Minagawa J."/>
            <person name="Obokata J."/>
            <person name="Shigenobu S."/>
        </authorList>
    </citation>
    <scope>NUCLEOTIDE SEQUENCE [LARGE SCALE GENOMIC DNA]</scope>
</reference>
<organism evidence="1 2">
    <name type="scientific">Plakobranchus ocellatus</name>
    <dbReference type="NCBI Taxonomy" id="259542"/>
    <lineage>
        <taxon>Eukaryota</taxon>
        <taxon>Metazoa</taxon>
        <taxon>Spiralia</taxon>
        <taxon>Lophotrochozoa</taxon>
        <taxon>Mollusca</taxon>
        <taxon>Gastropoda</taxon>
        <taxon>Heterobranchia</taxon>
        <taxon>Euthyneura</taxon>
        <taxon>Panpulmonata</taxon>
        <taxon>Sacoglossa</taxon>
        <taxon>Placobranchoidea</taxon>
        <taxon>Plakobranchidae</taxon>
        <taxon>Plakobranchus</taxon>
    </lineage>
</organism>
<keyword evidence="2" id="KW-1185">Reference proteome</keyword>
<gene>
    <name evidence="1" type="ORF">PoB_001500000</name>
</gene>
<proteinExistence type="predicted"/>
<dbReference type="Proteomes" id="UP000735302">
    <property type="component" value="Unassembled WGS sequence"/>
</dbReference>
<dbReference type="EMBL" id="BLXT01001848">
    <property type="protein sequence ID" value="GFN88494.1"/>
    <property type="molecule type" value="Genomic_DNA"/>
</dbReference>
<protein>
    <submittedName>
        <fullName evidence="1">RNA directed DNA polymerase from mobile element jockey like</fullName>
    </submittedName>
</protein>
<evidence type="ECO:0000313" key="1">
    <source>
        <dbReference type="EMBL" id="GFN88494.1"/>
    </source>
</evidence>